<evidence type="ECO:0000256" key="3">
    <source>
        <dbReference type="ARBA" id="ARBA00022776"/>
    </source>
</evidence>
<keyword evidence="3" id="KW-0498">Mitosis</keyword>
<evidence type="ECO:0000256" key="2">
    <source>
        <dbReference type="ARBA" id="ARBA00022618"/>
    </source>
</evidence>
<dbReference type="PANTHER" id="PTHR13260:SF0">
    <property type="entry name" value="ANAPHASE-PROMOTING COMPLEX SUBUNIT 4"/>
    <property type="match status" value="1"/>
</dbReference>
<keyword evidence="4" id="KW-0833">Ubl conjugation pathway</keyword>
<comment type="caution">
    <text evidence="8">The sequence shown here is derived from an EMBL/GenBank/DDBJ whole genome shotgun (WGS) entry which is preliminary data.</text>
</comment>
<dbReference type="InterPro" id="IPR024977">
    <property type="entry name" value="Apc4-like_WD40_dom"/>
</dbReference>
<dbReference type="Pfam" id="PF12894">
    <property type="entry name" value="ANAPC4_WD40"/>
    <property type="match status" value="1"/>
</dbReference>
<dbReference type="SUPFAM" id="SSF50978">
    <property type="entry name" value="WD40 repeat-like"/>
    <property type="match status" value="1"/>
</dbReference>
<keyword evidence="9" id="KW-1185">Reference proteome</keyword>
<accession>A0ABR2YQH2</accession>
<evidence type="ECO:0000313" key="9">
    <source>
        <dbReference type="Proteomes" id="UP001491310"/>
    </source>
</evidence>
<dbReference type="Pfam" id="PF12896">
    <property type="entry name" value="ANAPC4"/>
    <property type="match status" value="1"/>
</dbReference>
<dbReference type="Gene3D" id="2.130.10.10">
    <property type="entry name" value="YVTN repeat-like/Quinoprotein amine dehydrogenase"/>
    <property type="match status" value="1"/>
</dbReference>
<evidence type="ECO:0000259" key="7">
    <source>
        <dbReference type="Pfam" id="PF12896"/>
    </source>
</evidence>
<feature type="domain" description="Anaphase-promoting complex subunit 4 long" evidence="7">
    <location>
        <begin position="176"/>
        <end position="377"/>
    </location>
</feature>
<evidence type="ECO:0000259" key="6">
    <source>
        <dbReference type="Pfam" id="PF12894"/>
    </source>
</evidence>
<keyword evidence="2" id="KW-0132">Cell division</keyword>
<sequence>MAFTQLLDRGLTSDVVLASWCPTMDLLALVMSDSQLSVNRLNKQRLWVLAPDSKITAITWQPDGKILAIALQAGGIWLLDVENGPGDKGTFSPDGHAPGLPDLPSRLSVLCAADDSAAVRLLAFGSFSLGRAAMPGADACRAQQPPAPCLMHAEMTRDLSRLCTVSVIKATGQVGCVIHDTSCIGQRCAELRRIAVFASHVTSLLKWCGDALAAAQKEWRDAMAAVDAKMEEFRVLLVSYGTAASAEEELLGILATGALTPAMMHFLTAILGEANLKRLARAVDAAVGSVGRILVEHVQCSLEAVALQLGDALGLARCSPWMDPLTLQEAAVGEAAAAAQALVLRAEALRRAVVDVGAHYRLLFAWMLTLCRRLNEDALPPGTSPVAFRADPHALAAFIRGPFRRDAVGPQLSCEGPEAVPPLQAERPGMRTLLELFGCGAGGAAEGTSLRHGLAVLTQQCRGVLGCAQHSMGPSMQPLLSVCLATLCQPSHRLTVTLPQLGSTVARMCFLAEPCQEGQAQSLLFVDICGASNEEQGQLQVVSTVADVEGWGNIADVAFYKDKHLAVLTGSGGDMEEAQFVLLPMYAVPGASTGQVGEQAGRVRLGIEGLAKRGLGYAQAAAPLAVSGPRGVACTAVGLQRIVLLDLEEEENEADLSEGSQSEADD</sequence>
<dbReference type="InterPro" id="IPR024790">
    <property type="entry name" value="APC4_long_dom"/>
</dbReference>
<name>A0ABR2YQH2_9CHLO</name>
<feature type="domain" description="Anaphase-promoting complex subunit 4-like WD40" evidence="6">
    <location>
        <begin position="19"/>
        <end position="84"/>
    </location>
</feature>
<reference evidence="8 9" key="1">
    <citation type="journal article" date="2024" name="Nat. Commun.">
        <title>Phylogenomics reveals the evolutionary origins of lichenization in chlorophyte algae.</title>
        <authorList>
            <person name="Puginier C."/>
            <person name="Libourel C."/>
            <person name="Otte J."/>
            <person name="Skaloud P."/>
            <person name="Haon M."/>
            <person name="Grisel S."/>
            <person name="Petersen M."/>
            <person name="Berrin J.G."/>
            <person name="Delaux P.M."/>
            <person name="Dal Grande F."/>
            <person name="Keller J."/>
        </authorList>
    </citation>
    <scope>NUCLEOTIDE SEQUENCE [LARGE SCALE GENOMIC DNA]</scope>
    <source>
        <strain evidence="8 9">SAG 216-7</strain>
    </source>
</reference>
<gene>
    <name evidence="8" type="ORF">WJX75_006696</name>
</gene>
<dbReference type="InterPro" id="IPR024789">
    <property type="entry name" value="APC4"/>
</dbReference>
<evidence type="ECO:0000256" key="4">
    <source>
        <dbReference type="ARBA" id="ARBA00022786"/>
    </source>
</evidence>
<evidence type="ECO:0000256" key="1">
    <source>
        <dbReference type="ARBA" id="ARBA00016067"/>
    </source>
</evidence>
<keyword evidence="5" id="KW-0131">Cell cycle</keyword>
<protein>
    <recommendedName>
        <fullName evidence="1">Anaphase-promoting complex subunit 4</fullName>
    </recommendedName>
</protein>
<proteinExistence type="predicted"/>
<dbReference type="Proteomes" id="UP001491310">
    <property type="component" value="Unassembled WGS sequence"/>
</dbReference>
<evidence type="ECO:0000256" key="5">
    <source>
        <dbReference type="ARBA" id="ARBA00023306"/>
    </source>
</evidence>
<dbReference type="InterPro" id="IPR015943">
    <property type="entry name" value="WD40/YVTN_repeat-like_dom_sf"/>
</dbReference>
<dbReference type="PANTHER" id="PTHR13260">
    <property type="entry name" value="ANAPHASE PROMOTING COMPLEX SUBUNIT 4 APC4"/>
    <property type="match status" value="1"/>
</dbReference>
<dbReference type="InterPro" id="IPR036322">
    <property type="entry name" value="WD40_repeat_dom_sf"/>
</dbReference>
<evidence type="ECO:0000313" key="8">
    <source>
        <dbReference type="EMBL" id="KAK9909067.1"/>
    </source>
</evidence>
<dbReference type="EMBL" id="JALJOT010000007">
    <property type="protein sequence ID" value="KAK9909067.1"/>
    <property type="molecule type" value="Genomic_DNA"/>
</dbReference>
<organism evidence="8 9">
    <name type="scientific">Coccomyxa subellipsoidea</name>
    <dbReference type="NCBI Taxonomy" id="248742"/>
    <lineage>
        <taxon>Eukaryota</taxon>
        <taxon>Viridiplantae</taxon>
        <taxon>Chlorophyta</taxon>
        <taxon>core chlorophytes</taxon>
        <taxon>Trebouxiophyceae</taxon>
        <taxon>Trebouxiophyceae incertae sedis</taxon>
        <taxon>Coccomyxaceae</taxon>
        <taxon>Coccomyxa</taxon>
    </lineage>
</organism>